<accession>A0A699L140</accession>
<dbReference type="Pfam" id="PF25597">
    <property type="entry name" value="SH3_retrovirus"/>
    <property type="match status" value="1"/>
</dbReference>
<organism evidence="3">
    <name type="scientific">Tanacetum cinerariifolium</name>
    <name type="common">Dalmatian daisy</name>
    <name type="synonym">Chrysanthemum cinerariifolium</name>
    <dbReference type="NCBI Taxonomy" id="118510"/>
    <lineage>
        <taxon>Eukaryota</taxon>
        <taxon>Viridiplantae</taxon>
        <taxon>Streptophyta</taxon>
        <taxon>Embryophyta</taxon>
        <taxon>Tracheophyta</taxon>
        <taxon>Spermatophyta</taxon>
        <taxon>Magnoliopsida</taxon>
        <taxon>eudicotyledons</taxon>
        <taxon>Gunneridae</taxon>
        <taxon>Pentapetalae</taxon>
        <taxon>asterids</taxon>
        <taxon>campanulids</taxon>
        <taxon>Asterales</taxon>
        <taxon>Asteraceae</taxon>
        <taxon>Asteroideae</taxon>
        <taxon>Anthemideae</taxon>
        <taxon>Anthemidinae</taxon>
        <taxon>Tanacetum</taxon>
    </lineage>
</organism>
<dbReference type="InterPro" id="IPR039537">
    <property type="entry name" value="Retrotran_Ty1/copia-like"/>
</dbReference>
<dbReference type="GO" id="GO:0015074">
    <property type="term" value="P:DNA integration"/>
    <property type="evidence" value="ECO:0007669"/>
    <property type="project" value="InterPro"/>
</dbReference>
<evidence type="ECO:0000313" key="3">
    <source>
        <dbReference type="EMBL" id="GFB20856.1"/>
    </source>
</evidence>
<dbReference type="InterPro" id="IPR057670">
    <property type="entry name" value="SH3_retrovirus"/>
</dbReference>
<feature type="compositionally biased region" description="Polar residues" evidence="1">
    <location>
        <begin position="266"/>
        <end position="313"/>
    </location>
</feature>
<protein>
    <recommendedName>
        <fullName evidence="2">Integrase catalytic domain-containing protein</fullName>
    </recommendedName>
</protein>
<dbReference type="InterPro" id="IPR036397">
    <property type="entry name" value="RNaseH_sf"/>
</dbReference>
<dbReference type="PANTHER" id="PTHR42648:SF21">
    <property type="entry name" value="CYSTEINE-RICH RLK (RECEPTOR-LIKE PROTEIN KINASE) 8"/>
    <property type="match status" value="1"/>
</dbReference>
<dbReference type="PROSITE" id="PS50994">
    <property type="entry name" value="INTEGRASE"/>
    <property type="match status" value="1"/>
</dbReference>
<comment type="caution">
    <text evidence="3">The sequence shown here is derived from an EMBL/GenBank/DDBJ whole genome shotgun (WGS) entry which is preliminary data.</text>
</comment>
<dbReference type="InterPro" id="IPR001584">
    <property type="entry name" value="Integrase_cat-core"/>
</dbReference>
<feature type="region of interest" description="Disordered" evidence="1">
    <location>
        <begin position="266"/>
        <end position="318"/>
    </location>
</feature>
<proteinExistence type="predicted"/>
<dbReference type="EMBL" id="BKCJ010575786">
    <property type="protein sequence ID" value="GFB20856.1"/>
    <property type="molecule type" value="Genomic_DNA"/>
</dbReference>
<gene>
    <name evidence="3" type="ORF">Tci_692827</name>
</gene>
<feature type="non-terminal residue" evidence="3">
    <location>
        <position position="1"/>
    </location>
</feature>
<evidence type="ECO:0000259" key="2">
    <source>
        <dbReference type="PROSITE" id="PS50994"/>
    </source>
</evidence>
<dbReference type="PANTHER" id="PTHR42648">
    <property type="entry name" value="TRANSPOSASE, PUTATIVE-RELATED"/>
    <property type="match status" value="1"/>
</dbReference>
<feature type="domain" description="Integrase catalytic" evidence="2">
    <location>
        <begin position="36"/>
        <end position="161"/>
    </location>
</feature>
<evidence type="ECO:0000256" key="1">
    <source>
        <dbReference type="SAM" id="MobiDB-lite"/>
    </source>
</evidence>
<dbReference type="Gene3D" id="3.30.420.10">
    <property type="entry name" value="Ribonuclease H-like superfamily/Ribonuclease H"/>
    <property type="match status" value="1"/>
</dbReference>
<name>A0A699L140_TANCI</name>
<sequence>KFLGTVHFGKDHITAILGYGDLKWGNIIITRVYFIEGLGHNLFSVGQFCDADLEVTFRRNTCFIRELDGVDLLKDDYSRYTWVHFHKTKDETPEVIKNFLKKIFVRLQSPVIIIRIDNRTEFKNHVLKEYFNSVGITHETFAVKTPQQNGVVERRNRTLVEAARSEKPDISYLHVFEALCYSKNDREDIGKLGAKDDIGFFIGYSANSVAYRVYNQRTKKIMEMMNVTFDELSTMAFEQNISRPGLQSMTSRQIIFELELTYAPSTITPQRPNSEPVPTNSSNTPVSSHNVDAPSQQLAQQQRNLTPSPTASAADNVPNAMFEGDSFVNPFATPSTESVVSSTQYVDPSNMHTFCQPYPHDYQWTKDHPL</sequence>
<dbReference type="GO" id="GO:0003676">
    <property type="term" value="F:nucleic acid binding"/>
    <property type="evidence" value="ECO:0007669"/>
    <property type="project" value="InterPro"/>
</dbReference>
<dbReference type="InterPro" id="IPR012337">
    <property type="entry name" value="RNaseH-like_sf"/>
</dbReference>
<dbReference type="SUPFAM" id="SSF53098">
    <property type="entry name" value="Ribonuclease H-like"/>
    <property type="match status" value="1"/>
</dbReference>
<dbReference type="AlphaFoldDB" id="A0A699L140"/>
<reference evidence="3" key="1">
    <citation type="journal article" date="2019" name="Sci. Rep.">
        <title>Draft genome of Tanacetum cinerariifolium, the natural source of mosquito coil.</title>
        <authorList>
            <person name="Yamashiro T."/>
            <person name="Shiraishi A."/>
            <person name="Satake H."/>
            <person name="Nakayama K."/>
        </authorList>
    </citation>
    <scope>NUCLEOTIDE SEQUENCE</scope>
</reference>